<accession>A0A8H7HVS8</accession>
<keyword evidence="7" id="KW-0812">Transmembrane</keyword>
<comment type="caution">
    <text evidence="13">The sequence shown here is derived from an EMBL/GenBank/DDBJ whole genome shotgun (WGS) entry which is preliminary data.</text>
</comment>
<evidence type="ECO:0000313" key="13">
    <source>
        <dbReference type="EMBL" id="KAF8708161.1"/>
    </source>
</evidence>
<evidence type="ECO:0000256" key="5">
    <source>
        <dbReference type="ARBA" id="ARBA00012596"/>
    </source>
</evidence>
<gene>
    <name evidence="13" type="ORF">RHS03_04008</name>
</gene>
<comment type="cofactor">
    <cofactor evidence="1">
        <name>Mg(2+)</name>
        <dbReference type="ChEBI" id="CHEBI:18420"/>
    </cofactor>
</comment>
<dbReference type="OrthoDB" id="3057168at2759"/>
<dbReference type="SUPFAM" id="SSF64005">
    <property type="entry name" value="Undecaprenyl diphosphate synthase"/>
    <property type="match status" value="1"/>
</dbReference>
<dbReference type="InterPro" id="IPR038887">
    <property type="entry name" value="Nus1/NgBR"/>
</dbReference>
<evidence type="ECO:0000256" key="1">
    <source>
        <dbReference type="ARBA" id="ARBA00001946"/>
    </source>
</evidence>
<dbReference type="UniPathway" id="UPA00378"/>
<dbReference type="PANTHER" id="PTHR21528:SF0">
    <property type="entry name" value="DEHYDRODOLICHYL DIPHOSPHATE SYNTHASE COMPLEX SUBUNIT NUS1"/>
    <property type="match status" value="1"/>
</dbReference>
<evidence type="ECO:0000313" key="14">
    <source>
        <dbReference type="Proteomes" id="UP000602905"/>
    </source>
</evidence>
<dbReference type="PANTHER" id="PTHR21528">
    <property type="entry name" value="DEHYDRODOLICHYL DIPHOSPHATE SYNTHASE COMPLEX SUBUNIT NUS1"/>
    <property type="match status" value="1"/>
</dbReference>
<dbReference type="Proteomes" id="UP000602905">
    <property type="component" value="Unassembled WGS sequence"/>
</dbReference>
<keyword evidence="9" id="KW-0460">Magnesium</keyword>
<keyword evidence="6" id="KW-0808">Transferase</keyword>
<proteinExistence type="inferred from homology"/>
<keyword evidence="8" id="KW-0256">Endoplasmic reticulum</keyword>
<comment type="subcellular location">
    <subcellularLocation>
        <location evidence="2">Endoplasmic reticulum membrane</location>
    </subcellularLocation>
</comment>
<protein>
    <recommendedName>
        <fullName evidence="5">ditrans,polycis-polyprenyl diphosphate synthase [(2E,6E)-farnesyldiphosphate specific]</fullName>
        <ecNumber evidence="5">2.5.1.87</ecNumber>
    </recommendedName>
</protein>
<comment type="catalytic activity">
    <reaction evidence="12">
        <text>n isopentenyl diphosphate + (2E,6E)-farnesyl diphosphate = a di-trans,poly-cis-polyprenyl diphosphate + n diphosphate</text>
        <dbReference type="Rhea" id="RHEA:53008"/>
        <dbReference type="Rhea" id="RHEA-COMP:19494"/>
        <dbReference type="ChEBI" id="CHEBI:33019"/>
        <dbReference type="ChEBI" id="CHEBI:128769"/>
        <dbReference type="ChEBI" id="CHEBI:136960"/>
        <dbReference type="ChEBI" id="CHEBI:175763"/>
        <dbReference type="EC" id="2.5.1.87"/>
    </reaction>
</comment>
<keyword evidence="11" id="KW-0472">Membrane</keyword>
<evidence type="ECO:0000256" key="9">
    <source>
        <dbReference type="ARBA" id="ARBA00022842"/>
    </source>
</evidence>
<evidence type="ECO:0000256" key="4">
    <source>
        <dbReference type="ARBA" id="ARBA00005432"/>
    </source>
</evidence>
<dbReference type="GO" id="GO:1904423">
    <property type="term" value="C:dehydrodolichyl diphosphate synthase complex"/>
    <property type="evidence" value="ECO:0007669"/>
    <property type="project" value="InterPro"/>
</dbReference>
<dbReference type="EMBL" id="JACYCD010000049">
    <property type="protein sequence ID" value="KAF8708161.1"/>
    <property type="molecule type" value="Genomic_DNA"/>
</dbReference>
<evidence type="ECO:0000256" key="12">
    <source>
        <dbReference type="ARBA" id="ARBA00047353"/>
    </source>
</evidence>
<evidence type="ECO:0000256" key="7">
    <source>
        <dbReference type="ARBA" id="ARBA00022692"/>
    </source>
</evidence>
<evidence type="ECO:0000256" key="3">
    <source>
        <dbReference type="ARBA" id="ARBA00004922"/>
    </source>
</evidence>
<evidence type="ECO:0000256" key="11">
    <source>
        <dbReference type="ARBA" id="ARBA00023136"/>
    </source>
</evidence>
<dbReference type="GO" id="GO:0045547">
    <property type="term" value="F:ditrans,polycis-polyprenyl diphosphate synthase [(2E,6E)-farnesyl diphosphate specific] activity"/>
    <property type="evidence" value="ECO:0007669"/>
    <property type="project" value="UniProtKB-EC"/>
</dbReference>
<dbReference type="InterPro" id="IPR036424">
    <property type="entry name" value="UPP_synth-like_sf"/>
</dbReference>
<evidence type="ECO:0000256" key="10">
    <source>
        <dbReference type="ARBA" id="ARBA00022989"/>
    </source>
</evidence>
<feature type="non-terminal residue" evidence="13">
    <location>
        <position position="1"/>
    </location>
</feature>
<comment type="similarity">
    <text evidence="4">Belongs to the UPP synthase family.</text>
</comment>
<dbReference type="GO" id="GO:0005789">
    <property type="term" value="C:endoplasmic reticulum membrane"/>
    <property type="evidence" value="ECO:0007669"/>
    <property type="project" value="UniProtKB-SubCell"/>
</dbReference>
<organism evidence="13 14">
    <name type="scientific">Rhizoctonia solani</name>
    <dbReference type="NCBI Taxonomy" id="456999"/>
    <lineage>
        <taxon>Eukaryota</taxon>
        <taxon>Fungi</taxon>
        <taxon>Dikarya</taxon>
        <taxon>Basidiomycota</taxon>
        <taxon>Agaricomycotina</taxon>
        <taxon>Agaricomycetes</taxon>
        <taxon>Cantharellales</taxon>
        <taxon>Ceratobasidiaceae</taxon>
        <taxon>Rhizoctonia</taxon>
    </lineage>
</organism>
<evidence type="ECO:0000256" key="2">
    <source>
        <dbReference type="ARBA" id="ARBA00004586"/>
    </source>
</evidence>
<dbReference type="Gene3D" id="3.40.1180.10">
    <property type="entry name" value="Decaprenyl diphosphate synthase-like"/>
    <property type="match status" value="1"/>
</dbReference>
<reference evidence="13" key="1">
    <citation type="submission" date="2020-09" db="EMBL/GenBank/DDBJ databases">
        <title>Comparative genome analyses of four rice-infecting Rhizoctonia solani isolates reveal extensive enrichment of homogalacturonan modification genes.</title>
        <authorList>
            <person name="Lee D.-Y."/>
            <person name="Jeon J."/>
            <person name="Kim K.-T."/>
            <person name="Cheong K."/>
            <person name="Song H."/>
            <person name="Choi G."/>
            <person name="Ko J."/>
            <person name="Opiyo S.O."/>
            <person name="Zuo S."/>
            <person name="Madhav S."/>
            <person name="Lee Y.-H."/>
            <person name="Wang G.-L."/>
        </authorList>
    </citation>
    <scope>NUCLEOTIDE SEQUENCE</scope>
    <source>
        <strain evidence="13">AG1-IA WGL</strain>
    </source>
</reference>
<evidence type="ECO:0000256" key="8">
    <source>
        <dbReference type="ARBA" id="ARBA00022824"/>
    </source>
</evidence>
<name>A0A8H7HVS8_9AGAM</name>
<dbReference type="AlphaFoldDB" id="A0A8H7HVS8"/>
<evidence type="ECO:0000256" key="6">
    <source>
        <dbReference type="ARBA" id="ARBA00022679"/>
    </source>
</evidence>
<comment type="pathway">
    <text evidence="3">Protein modification; protein glycosylation.</text>
</comment>
<sequence>MSRALGCTMEHVQFAQFLVILAADPPLRFILLSILHIAYAIIRAFQALVKNLNLRRQPARGVHLPRDKVPAHIALVLAHGDAQKRHGQLSVDDVKAMLESVLRVAEWSQAVRVSKLTVYDREGVLVSKAGYLRRKLLPTQEPETDNQTLKPIVLNYPLTPPLSDVSTEATETESDVGDSMDFGSTQFTVPASSEKAQPLCINVISDKDGRTEVALCARQLAAFQKTQNKQLDPATLFKLDINTLDAVLEAKLQSPDMLLVHSMAPGLFKRPLELHAFPPWQIRLTEMHHSQVRRFLPLGKSYTVVEEAAFAQALDIYSDAEFRLGK</sequence>
<dbReference type="EC" id="2.5.1.87" evidence="5"/>
<keyword evidence="10" id="KW-1133">Transmembrane helix</keyword>